<dbReference type="Pfam" id="PF03318">
    <property type="entry name" value="ETX_MTX2"/>
    <property type="match status" value="1"/>
</dbReference>
<keyword evidence="2" id="KW-1185">Reference proteome</keyword>
<evidence type="ECO:0000313" key="1">
    <source>
        <dbReference type="EMBL" id="RKG98117.1"/>
    </source>
</evidence>
<gene>
    <name evidence="1" type="ORF">D7X32_30480</name>
</gene>
<name>A0A3A8JQQ4_9BACT</name>
<dbReference type="Gene3D" id="2.170.15.10">
    <property type="entry name" value="Proaerolysin, chain A, domain 3"/>
    <property type="match status" value="1"/>
</dbReference>
<reference evidence="2" key="1">
    <citation type="submission" date="2018-09" db="EMBL/GenBank/DDBJ databases">
        <authorList>
            <person name="Livingstone P.G."/>
            <person name="Whitworth D.E."/>
        </authorList>
    </citation>
    <scope>NUCLEOTIDE SEQUENCE [LARGE SCALE GENOMIC DNA]</scope>
    <source>
        <strain evidence="2">CA043D</strain>
    </source>
</reference>
<dbReference type="EMBL" id="RAWE01000152">
    <property type="protein sequence ID" value="RKG98117.1"/>
    <property type="molecule type" value="Genomic_DNA"/>
</dbReference>
<dbReference type="AlphaFoldDB" id="A0A3A8JQQ4"/>
<organism evidence="1 2">
    <name type="scientific">Corallococcus carmarthensis</name>
    <dbReference type="NCBI Taxonomy" id="2316728"/>
    <lineage>
        <taxon>Bacteria</taxon>
        <taxon>Pseudomonadati</taxon>
        <taxon>Myxococcota</taxon>
        <taxon>Myxococcia</taxon>
        <taxon>Myxococcales</taxon>
        <taxon>Cystobacterineae</taxon>
        <taxon>Myxococcaceae</taxon>
        <taxon>Corallococcus</taxon>
    </lineage>
</organism>
<dbReference type="InterPro" id="IPR004991">
    <property type="entry name" value="Aerolysin-like"/>
</dbReference>
<accession>A0A3A8JQQ4</accession>
<sequence length="446" mass="48739">MDGRVSGVFYLVLPQTHERNARMPAISKLPAPGPTPPNQPSNTVRLFQDASWTSASYAFNVNDYAKDKRQSISGTNMQDRATWIAFNLPVGTVVTMTDNFVAPADGNVFNLKGCGRVVDLVGTGQTEAVALSQVNMNDCISAWFWHTPDLNLGGVELYQDADFKGNRTVLFLSEWNARQLHSLSGWYIHDSASSARWPSLYDAQTVSLFANADGSGVSYENIKAWGSFSQLSSFKEVGFNDALSSFSWNNLIPKQEIIAPVIVTVPNSGGQSLSTHLTATNNSPEVQPQTITLTNTTEQTTSVTVTNQYTAGMELGYSLSAKAGIGVGEVTQEWTLKLTFTYSRTESSTLTKTQTTALSISQVFNVPPYSIAQATLWVQMGLLPPNTTYRTTAERWYDADLKGSTYDPANGWWRRTEFITLQMGGTLAVNSNLVVETSPIPQATEA</sequence>
<proteinExistence type="predicted"/>
<comment type="caution">
    <text evidence="1">The sequence shown here is derived from an EMBL/GenBank/DDBJ whole genome shotgun (WGS) entry which is preliminary data.</text>
</comment>
<dbReference type="SUPFAM" id="SSF56973">
    <property type="entry name" value="Aerolisin/ETX pore-forming domain"/>
    <property type="match status" value="1"/>
</dbReference>
<dbReference type="Proteomes" id="UP000268313">
    <property type="component" value="Unassembled WGS sequence"/>
</dbReference>
<dbReference type="Gene3D" id="2.60.20.10">
    <property type="entry name" value="Crystallins"/>
    <property type="match status" value="1"/>
</dbReference>
<protein>
    <submittedName>
        <fullName evidence="1">Uncharacterized protein</fullName>
    </submittedName>
</protein>
<evidence type="ECO:0000313" key="2">
    <source>
        <dbReference type="Proteomes" id="UP000268313"/>
    </source>
</evidence>